<name>A0A2X0QUM2_9PROT</name>
<dbReference type="Gene3D" id="3.40.50.300">
    <property type="entry name" value="P-loop containing nucleotide triphosphate hydrolases"/>
    <property type="match status" value="1"/>
</dbReference>
<reference evidence="2" key="1">
    <citation type="submission" date="2018-05" db="EMBL/GenBank/DDBJ databases">
        <authorList>
            <person name="Lanie J.A."/>
            <person name="Ng W.-L."/>
            <person name="Kazmierczak K.M."/>
            <person name="Andrzejewski T.M."/>
            <person name="Davidsen T.M."/>
            <person name="Wayne K.J."/>
            <person name="Tettelin H."/>
            <person name="Glass J.I."/>
            <person name="Rusch D."/>
            <person name="Podicherti R."/>
            <person name="Tsui H.-C.T."/>
            <person name="Winkler M.E."/>
        </authorList>
    </citation>
    <scope>NUCLEOTIDE SEQUENCE</scope>
    <source>
        <strain evidence="2">KNB</strain>
    </source>
</reference>
<accession>A0A2X0QUM2</accession>
<feature type="domain" description="Protein CR006 P-loop" evidence="1">
    <location>
        <begin position="39"/>
        <end position="171"/>
    </location>
</feature>
<dbReference type="InterPro" id="IPR026866">
    <property type="entry name" value="CR006_AAA"/>
</dbReference>
<proteinExistence type="predicted"/>
<sequence length="334" mass="37655">MLFVVRLSFKAYEEWKALANSRKISLKAGDVAEKIITQAYVTRFNRELKLLGATRIKVEIVQTRAERGKVLHQLRLKGAVNGQTMPDSVLSEGERRIISLAAFLADVADKPMTAPFIFDDPISSLDHDFEWSVAGRLAELAKTRQVIVFTHRLSFYGAMEDAAKKLGEEWKKKHLHQHCIESFDGISGHPADQDAANANTTKANNILKKRLDGAKKAGMTSGAAAYRALAQGICSDFRKLIERTIEDDMLNQVVRRHRRGLQTDNRLSVLTHISSEDCAFFDGLMTKYSCYEHSQSTENPVVLPEEAELRADIEALINWRETFKKRSQEGARHV</sequence>
<dbReference type="EMBL" id="LS423452">
    <property type="protein sequence ID" value="SPS05819.1"/>
    <property type="molecule type" value="Genomic_DNA"/>
</dbReference>
<organism evidence="2">
    <name type="scientific">Candidatus Nitrotoga fabula</name>
    <dbReference type="NCBI Taxonomy" id="2182327"/>
    <lineage>
        <taxon>Bacteria</taxon>
        <taxon>Pseudomonadati</taxon>
        <taxon>Pseudomonadota</taxon>
        <taxon>Betaproteobacteria</taxon>
        <taxon>Nitrosomonadales</taxon>
        <taxon>Gallionellaceae</taxon>
        <taxon>Candidatus Nitrotoga</taxon>
    </lineage>
</organism>
<dbReference type="SUPFAM" id="SSF52540">
    <property type="entry name" value="P-loop containing nucleoside triphosphate hydrolases"/>
    <property type="match status" value="1"/>
</dbReference>
<protein>
    <recommendedName>
        <fullName evidence="1">Protein CR006 P-loop domain-containing protein</fullName>
    </recommendedName>
</protein>
<evidence type="ECO:0000313" key="2">
    <source>
        <dbReference type="EMBL" id="SPS05819.1"/>
    </source>
</evidence>
<dbReference type="Pfam" id="PF13166">
    <property type="entry name" value="AAA_13"/>
    <property type="match status" value="1"/>
</dbReference>
<evidence type="ECO:0000259" key="1">
    <source>
        <dbReference type="Pfam" id="PF13166"/>
    </source>
</evidence>
<dbReference type="InterPro" id="IPR027417">
    <property type="entry name" value="P-loop_NTPase"/>
</dbReference>
<dbReference type="AlphaFoldDB" id="A0A2X0QUM2"/>
<gene>
    <name evidence="2" type="ORF">NITFAB_1409</name>
</gene>